<name>A0AAV2ITW0_LYMST</name>
<evidence type="ECO:0000259" key="1">
    <source>
        <dbReference type="Pfam" id="PF02931"/>
    </source>
</evidence>
<accession>A0AAV2ITW0</accession>
<sequence>MICSVTTTPQVYSLDCYFRQVWTDTRLSFNATSERVNNVSLNVKMLERIWRPDTIFINGGPSYVHTITTPNKFFRLSPDGTILYSQR</sequence>
<comment type="caution">
    <text evidence="2">The sequence shown here is derived from an EMBL/GenBank/DDBJ whole genome shotgun (WGS) entry which is preliminary data.</text>
</comment>
<dbReference type="EMBL" id="CAXITT010005132">
    <property type="protein sequence ID" value="CAL1549135.1"/>
    <property type="molecule type" value="Genomic_DNA"/>
</dbReference>
<evidence type="ECO:0000313" key="2">
    <source>
        <dbReference type="EMBL" id="CAL1549135.1"/>
    </source>
</evidence>
<proteinExistence type="predicted"/>
<dbReference type="AlphaFoldDB" id="A0AAV2ITW0"/>
<keyword evidence="3" id="KW-1185">Reference proteome</keyword>
<dbReference type="Pfam" id="PF02931">
    <property type="entry name" value="Neur_chan_LBD"/>
    <property type="match status" value="1"/>
</dbReference>
<dbReference type="GO" id="GO:0005230">
    <property type="term" value="F:extracellular ligand-gated monoatomic ion channel activity"/>
    <property type="evidence" value="ECO:0007669"/>
    <property type="project" value="InterPro"/>
</dbReference>
<dbReference type="SUPFAM" id="SSF63712">
    <property type="entry name" value="Nicotinic receptor ligand binding domain-like"/>
    <property type="match status" value="1"/>
</dbReference>
<feature type="domain" description="Neurotransmitter-gated ion-channel ligand-binding" evidence="1">
    <location>
        <begin position="2"/>
        <end position="87"/>
    </location>
</feature>
<protein>
    <recommendedName>
        <fullName evidence="1">Neurotransmitter-gated ion-channel ligand-binding domain-containing protein</fullName>
    </recommendedName>
</protein>
<dbReference type="GO" id="GO:0016020">
    <property type="term" value="C:membrane"/>
    <property type="evidence" value="ECO:0007669"/>
    <property type="project" value="InterPro"/>
</dbReference>
<dbReference type="Proteomes" id="UP001497497">
    <property type="component" value="Unassembled WGS sequence"/>
</dbReference>
<gene>
    <name evidence="2" type="ORF">GSLYS_00022452001</name>
</gene>
<reference evidence="2 3" key="1">
    <citation type="submission" date="2024-04" db="EMBL/GenBank/DDBJ databases">
        <authorList>
            <consortium name="Genoscope - CEA"/>
            <person name="William W."/>
        </authorList>
    </citation>
    <scope>NUCLEOTIDE SEQUENCE [LARGE SCALE GENOMIC DNA]</scope>
</reference>
<organism evidence="2 3">
    <name type="scientific">Lymnaea stagnalis</name>
    <name type="common">Great pond snail</name>
    <name type="synonym">Helix stagnalis</name>
    <dbReference type="NCBI Taxonomy" id="6523"/>
    <lineage>
        <taxon>Eukaryota</taxon>
        <taxon>Metazoa</taxon>
        <taxon>Spiralia</taxon>
        <taxon>Lophotrochozoa</taxon>
        <taxon>Mollusca</taxon>
        <taxon>Gastropoda</taxon>
        <taxon>Heterobranchia</taxon>
        <taxon>Euthyneura</taxon>
        <taxon>Panpulmonata</taxon>
        <taxon>Hygrophila</taxon>
        <taxon>Lymnaeoidea</taxon>
        <taxon>Lymnaeidae</taxon>
        <taxon>Lymnaea</taxon>
    </lineage>
</organism>
<dbReference type="InterPro" id="IPR006202">
    <property type="entry name" value="Neur_chan_lig-bd"/>
</dbReference>
<evidence type="ECO:0000313" key="3">
    <source>
        <dbReference type="Proteomes" id="UP001497497"/>
    </source>
</evidence>
<dbReference type="Gene3D" id="2.70.170.10">
    <property type="entry name" value="Neurotransmitter-gated ion-channel ligand-binding domain"/>
    <property type="match status" value="1"/>
</dbReference>
<dbReference type="InterPro" id="IPR036734">
    <property type="entry name" value="Neur_chan_lig-bd_sf"/>
</dbReference>